<evidence type="ECO:0000259" key="1">
    <source>
        <dbReference type="Pfam" id="PF01208"/>
    </source>
</evidence>
<keyword evidence="2" id="KW-0489">Methyltransferase</keyword>
<dbReference type="Pfam" id="PF01208">
    <property type="entry name" value="URO-D"/>
    <property type="match status" value="1"/>
</dbReference>
<keyword evidence="2" id="KW-0808">Transferase</keyword>
<reference evidence="2 3" key="1">
    <citation type="journal article" date="2019" name="Gut">
        <title>Antibiotics-induced monodominance of a novel gut bacterial order.</title>
        <authorList>
            <person name="Hildebrand F."/>
            <person name="Moitinho-Silva L."/>
            <person name="Blasche S."/>
            <person name="Jahn M.T."/>
            <person name="Gossmann T.I."/>
            <person name="Heuerta-Cepas J."/>
            <person name="Hercog R."/>
            <person name="Luetge M."/>
            <person name="Bahram M."/>
            <person name="Pryszlak A."/>
            <person name="Alves R.J."/>
            <person name="Waszak S.M."/>
            <person name="Zhu A."/>
            <person name="Ye L."/>
            <person name="Costea P.I."/>
            <person name="Aalvink S."/>
            <person name="Belzer C."/>
            <person name="Forslund S.K."/>
            <person name="Sunagawa S."/>
            <person name="Hentschel U."/>
            <person name="Merten C."/>
            <person name="Patil K.R."/>
            <person name="Benes V."/>
            <person name="Bork P."/>
        </authorList>
    </citation>
    <scope>NUCLEOTIDE SEQUENCE [LARGE SCALE GENOMIC DNA]</scope>
    <source>
        <strain evidence="2 3">HDS1380</strain>
    </source>
</reference>
<dbReference type="PANTHER" id="PTHR47099">
    <property type="entry name" value="METHYLCOBAMIDE:COM METHYLTRANSFERASE MTBA"/>
    <property type="match status" value="1"/>
</dbReference>
<feature type="domain" description="Uroporphyrinogen decarboxylase (URO-D)" evidence="1">
    <location>
        <begin position="123"/>
        <end position="373"/>
    </location>
</feature>
<sequence length="374" mass="42232">MRRQDFLDTVSHRAPQKMTVDFGGCPLSTADGAVIAKMKDFLGFYGNDEDERLPFAATASIDERILREYDIDTRGVGYILAPKKSLYRKIDDTAYVDEWGVTRKFTGLYWDIVDSPLKDAGLKDVENYPFPDPDSIDVKALDAIKRQAKYLYENTDYVICASHPVYGIFELGCWMFGFDDFLYRMAAEPEVVHCFFERVLAYQKQVSDLYYGAIGGYIHYTSSGDDFATQSSTFFSKTMFDEMILPYFKERVRFTKEKTAAKFLHHSCGNVFSLIPSLIEAGVDILNPIQPCSGDMAPCRLKETYGANIAFHGGLDTQSVLPRGNKESIGEAVRNLMDTFRESGGYIFAAAHNIQGDVSAENIHYFLQAAKNYK</sequence>
<dbReference type="OrthoDB" id="9771599at2"/>
<dbReference type="SUPFAM" id="SSF51726">
    <property type="entry name" value="UROD/MetE-like"/>
    <property type="match status" value="1"/>
</dbReference>
<dbReference type="AlphaFoldDB" id="A0A4Q2KEN3"/>
<dbReference type="GO" id="GO:0004853">
    <property type="term" value="F:uroporphyrinogen decarboxylase activity"/>
    <property type="evidence" value="ECO:0007669"/>
    <property type="project" value="InterPro"/>
</dbReference>
<evidence type="ECO:0000313" key="2">
    <source>
        <dbReference type="EMBL" id="RXZ61793.1"/>
    </source>
</evidence>
<dbReference type="InterPro" id="IPR052024">
    <property type="entry name" value="Methanogen_methyltrans"/>
</dbReference>
<dbReference type="InterPro" id="IPR038071">
    <property type="entry name" value="UROD/MetE-like_sf"/>
</dbReference>
<dbReference type="GO" id="GO:0032259">
    <property type="term" value="P:methylation"/>
    <property type="evidence" value="ECO:0007669"/>
    <property type="project" value="UniProtKB-KW"/>
</dbReference>
<dbReference type="GO" id="GO:0008168">
    <property type="term" value="F:methyltransferase activity"/>
    <property type="evidence" value="ECO:0007669"/>
    <property type="project" value="UniProtKB-KW"/>
</dbReference>
<evidence type="ECO:0000313" key="3">
    <source>
        <dbReference type="Proteomes" id="UP000291269"/>
    </source>
</evidence>
<dbReference type="InterPro" id="IPR000257">
    <property type="entry name" value="Uroporphyrinogen_deCOase"/>
</dbReference>
<proteinExistence type="predicted"/>
<dbReference type="RefSeq" id="WP_129224810.1">
    <property type="nucleotide sequence ID" value="NZ_SDOZ01000002.1"/>
</dbReference>
<keyword evidence="3" id="KW-1185">Reference proteome</keyword>
<comment type="caution">
    <text evidence="2">The sequence shown here is derived from an EMBL/GenBank/DDBJ whole genome shotgun (WGS) entry which is preliminary data.</text>
</comment>
<dbReference type="Gene3D" id="3.20.20.210">
    <property type="match status" value="1"/>
</dbReference>
<organism evidence="2 3">
    <name type="scientific">Candidatus Borkfalkia ceftriaxoniphila</name>
    <dbReference type="NCBI Taxonomy" id="2508949"/>
    <lineage>
        <taxon>Bacteria</taxon>
        <taxon>Bacillati</taxon>
        <taxon>Bacillota</taxon>
        <taxon>Clostridia</taxon>
        <taxon>Christensenellales</taxon>
        <taxon>Christensenellaceae</taxon>
        <taxon>Candidatus Borkfalkia</taxon>
    </lineage>
</organism>
<name>A0A4Q2KEN3_9FIRM</name>
<gene>
    <name evidence="2" type="ORF">ESZ91_05235</name>
</gene>
<dbReference type="Proteomes" id="UP000291269">
    <property type="component" value="Unassembled WGS sequence"/>
</dbReference>
<accession>A0A4Q2KEN3</accession>
<dbReference type="GO" id="GO:0006779">
    <property type="term" value="P:porphyrin-containing compound biosynthetic process"/>
    <property type="evidence" value="ECO:0007669"/>
    <property type="project" value="InterPro"/>
</dbReference>
<dbReference type="EMBL" id="SDOZ01000002">
    <property type="protein sequence ID" value="RXZ61793.1"/>
    <property type="molecule type" value="Genomic_DNA"/>
</dbReference>
<dbReference type="PANTHER" id="PTHR47099:SF1">
    <property type="entry name" value="METHYLCOBAMIDE:COM METHYLTRANSFERASE MTBA"/>
    <property type="match status" value="1"/>
</dbReference>
<protein>
    <submittedName>
        <fullName evidence="2">Methyltransferase</fullName>
    </submittedName>
</protein>